<sequence>MTNRFKVFDLLHRGIRNALAQLLLQAGKTDFGDPGEVASLGRAGQEIFALLSTHAADEEEVTLAALEEKLPGATGQTVAAHRKIEKLQAELEFQLHEIALRAARGEGVREQGRIFYWALNEFYARYLLHMLEEEVDTQELLWQYFTDVELMVHRRQVMLRMSSRTLLNWLKYIVPAQGRQERAAFLRGLAATMPYGHFAQAIQVVEGVLPVSEWQVLDGELTLAP</sequence>
<dbReference type="Pfam" id="PF01814">
    <property type="entry name" value="Hemerythrin"/>
    <property type="match status" value="1"/>
</dbReference>
<proteinExistence type="predicted"/>
<dbReference type="Gene3D" id="1.20.120.520">
    <property type="entry name" value="nmb1532 protein domain like"/>
    <property type="match status" value="1"/>
</dbReference>
<evidence type="ECO:0000313" key="2">
    <source>
        <dbReference type="EMBL" id="CAA9295233.1"/>
    </source>
</evidence>
<reference evidence="2" key="1">
    <citation type="submission" date="2020-02" db="EMBL/GenBank/DDBJ databases">
        <authorList>
            <person name="Meier V. D."/>
        </authorList>
    </citation>
    <scope>NUCLEOTIDE SEQUENCE</scope>
    <source>
        <strain evidence="2">AVDCRST_MAG56</strain>
    </source>
</reference>
<feature type="domain" description="Hemerythrin-like" evidence="1">
    <location>
        <begin position="7"/>
        <end position="134"/>
    </location>
</feature>
<accession>A0A6J4K4A4</accession>
<dbReference type="EMBL" id="CADCTQ010000413">
    <property type="protein sequence ID" value="CAA9295233.1"/>
    <property type="molecule type" value="Genomic_DNA"/>
</dbReference>
<dbReference type="AlphaFoldDB" id="A0A6J4K4A4"/>
<gene>
    <name evidence="2" type="ORF">AVDCRST_MAG56-4970</name>
</gene>
<name>A0A6J4K4A4_9SPHI</name>
<protein>
    <recommendedName>
        <fullName evidence="1">Hemerythrin-like domain-containing protein</fullName>
    </recommendedName>
</protein>
<evidence type="ECO:0000259" key="1">
    <source>
        <dbReference type="Pfam" id="PF01814"/>
    </source>
</evidence>
<dbReference type="InterPro" id="IPR012312">
    <property type="entry name" value="Hemerythrin-like"/>
</dbReference>
<organism evidence="2">
    <name type="scientific">uncultured Cytophagales bacterium</name>
    <dbReference type="NCBI Taxonomy" id="158755"/>
    <lineage>
        <taxon>Bacteria</taxon>
        <taxon>Pseudomonadati</taxon>
        <taxon>Bacteroidota</taxon>
        <taxon>Sphingobacteriia</taxon>
        <taxon>Sphingobacteriales</taxon>
        <taxon>environmental samples</taxon>
    </lineage>
</organism>